<name>A0ABP8QHT7_9BACT</name>
<proteinExistence type="predicted"/>
<reference evidence="3" key="1">
    <citation type="journal article" date="2019" name="Int. J. Syst. Evol. Microbiol.">
        <title>The Global Catalogue of Microorganisms (GCM) 10K type strain sequencing project: providing services to taxonomists for standard genome sequencing and annotation.</title>
        <authorList>
            <consortium name="The Broad Institute Genomics Platform"/>
            <consortium name="The Broad Institute Genome Sequencing Center for Infectious Disease"/>
            <person name="Wu L."/>
            <person name="Ma J."/>
        </authorList>
    </citation>
    <scope>NUCLEOTIDE SEQUENCE [LARGE SCALE GENOMIC DNA]</scope>
    <source>
        <strain evidence="3">JCM 17841</strain>
    </source>
</reference>
<evidence type="ECO:0000256" key="1">
    <source>
        <dbReference type="SAM" id="SignalP"/>
    </source>
</evidence>
<feature type="chain" id="PRO_5045274832" description="HYR domain-containing protein" evidence="1">
    <location>
        <begin position="19"/>
        <end position="323"/>
    </location>
</feature>
<dbReference type="RefSeq" id="WP_208129746.1">
    <property type="nucleotide sequence ID" value="NZ_BAABGQ010000006.1"/>
</dbReference>
<evidence type="ECO:0008006" key="4">
    <source>
        <dbReference type="Google" id="ProtNLM"/>
    </source>
</evidence>
<protein>
    <recommendedName>
        <fullName evidence="4">HYR domain-containing protein</fullName>
    </recommendedName>
</protein>
<comment type="caution">
    <text evidence="2">The sequence shown here is derived from an EMBL/GenBank/DDBJ whole genome shotgun (WGS) entry which is preliminary data.</text>
</comment>
<keyword evidence="1" id="KW-0732">Signal</keyword>
<dbReference type="EMBL" id="BAABGQ010000006">
    <property type="protein sequence ID" value="GAA4503634.1"/>
    <property type="molecule type" value="Genomic_DNA"/>
</dbReference>
<accession>A0ABP8QHT7</accession>
<evidence type="ECO:0000313" key="3">
    <source>
        <dbReference type="Proteomes" id="UP001501243"/>
    </source>
</evidence>
<feature type="signal peptide" evidence="1">
    <location>
        <begin position="1"/>
        <end position="18"/>
    </location>
</feature>
<sequence length="323" mass="35074">MRLLLVVLGLSLLAGCGAKTNGPLALYFVGSSRFTTGNKTNVAPGDTLATNLYALANGSNTLQHFRATVTYTPQREPFAYPTPITAFFNNVPADPEVTYLDSTFTGTDFLYTPVFGVRTTAGTERWTFTATDKDGNTSARAFVLSVRRSDSLAVYHDYTLKLRVPASGVGARRFIDLKSGLALPAYSVVGSAPNAELQQKTDVVVLPDGLRLASPDTLGKLLNDTRWPAARRSSTRFRLTALSATDFTSAQDTITIQSQFTGAGRAYLPALALNQVYAFRATRPQGVRPLYVYGLLLVRSVPNGTSSVGLQLEVRLAKQRRRY</sequence>
<evidence type="ECO:0000313" key="2">
    <source>
        <dbReference type="EMBL" id="GAA4503634.1"/>
    </source>
</evidence>
<organism evidence="2 3">
    <name type="scientific">Hymenobacter ginsengisoli</name>
    <dbReference type="NCBI Taxonomy" id="1051626"/>
    <lineage>
        <taxon>Bacteria</taxon>
        <taxon>Pseudomonadati</taxon>
        <taxon>Bacteroidota</taxon>
        <taxon>Cytophagia</taxon>
        <taxon>Cytophagales</taxon>
        <taxon>Hymenobacteraceae</taxon>
        <taxon>Hymenobacter</taxon>
    </lineage>
</organism>
<dbReference type="PROSITE" id="PS51257">
    <property type="entry name" value="PROKAR_LIPOPROTEIN"/>
    <property type="match status" value="1"/>
</dbReference>
<gene>
    <name evidence="2" type="ORF">GCM10023172_28820</name>
</gene>
<dbReference type="Proteomes" id="UP001501243">
    <property type="component" value="Unassembled WGS sequence"/>
</dbReference>
<keyword evidence="3" id="KW-1185">Reference proteome</keyword>